<dbReference type="PROSITE" id="PS51059">
    <property type="entry name" value="PARP_CATALYTIC"/>
    <property type="match status" value="1"/>
</dbReference>
<evidence type="ECO:0000256" key="6">
    <source>
        <dbReference type="RuleBase" id="RU362114"/>
    </source>
</evidence>
<feature type="region of interest" description="Disordered" evidence="7">
    <location>
        <begin position="877"/>
        <end position="899"/>
    </location>
</feature>
<name>A0A2T7P7P5_POMCA</name>
<dbReference type="Gene3D" id="3.40.220.10">
    <property type="entry name" value="Leucine Aminopeptidase, subunit E, domain 1"/>
    <property type="match status" value="2"/>
</dbReference>
<dbReference type="GO" id="GO:0005634">
    <property type="term" value="C:nucleus"/>
    <property type="evidence" value="ECO:0007669"/>
    <property type="project" value="UniProtKB-SubCell"/>
</dbReference>
<evidence type="ECO:0000313" key="11">
    <source>
        <dbReference type="EMBL" id="PVD29431.1"/>
    </source>
</evidence>
<dbReference type="Pfam" id="PF02825">
    <property type="entry name" value="WWE"/>
    <property type="match status" value="1"/>
</dbReference>
<dbReference type="SUPFAM" id="SSF117839">
    <property type="entry name" value="WWE domain"/>
    <property type="match status" value="1"/>
</dbReference>
<proteinExistence type="predicted"/>
<feature type="domain" description="Macro" evidence="10">
    <location>
        <begin position="1626"/>
        <end position="1809"/>
    </location>
</feature>
<reference evidence="11 12" key="1">
    <citation type="submission" date="2018-04" db="EMBL/GenBank/DDBJ databases">
        <title>The genome of golden apple snail Pomacea canaliculata provides insight into stress tolerance and invasive adaptation.</title>
        <authorList>
            <person name="Liu C."/>
            <person name="Liu B."/>
            <person name="Ren Y."/>
            <person name="Zhang Y."/>
            <person name="Wang H."/>
            <person name="Li S."/>
            <person name="Jiang F."/>
            <person name="Yin L."/>
            <person name="Zhang G."/>
            <person name="Qian W."/>
            <person name="Fan W."/>
        </authorList>
    </citation>
    <scope>NUCLEOTIDE SEQUENCE [LARGE SCALE GENOMIC DNA]</scope>
    <source>
        <strain evidence="11">SZHN2017</strain>
        <tissue evidence="11">Muscle</tissue>
    </source>
</reference>
<dbReference type="InterPro" id="IPR012317">
    <property type="entry name" value="Poly(ADP-ribose)pol_cat_dom"/>
</dbReference>
<dbReference type="InterPro" id="IPR043472">
    <property type="entry name" value="Macro_dom-like"/>
</dbReference>
<dbReference type="Pfam" id="PF01661">
    <property type="entry name" value="Macro"/>
    <property type="match status" value="2"/>
</dbReference>
<dbReference type="Gene3D" id="3.30.70.330">
    <property type="match status" value="2"/>
</dbReference>
<dbReference type="PANTHER" id="PTHR14453">
    <property type="entry name" value="PARP/ZINC FINGER CCCH TYPE DOMAIN CONTAINING PROTEIN"/>
    <property type="match status" value="1"/>
</dbReference>
<dbReference type="GO" id="GO:0003950">
    <property type="term" value="F:NAD+ poly-ADP-ribosyltransferase activity"/>
    <property type="evidence" value="ECO:0007669"/>
    <property type="project" value="UniProtKB-UniRule"/>
</dbReference>
<dbReference type="SMART" id="SM00506">
    <property type="entry name" value="A1pp"/>
    <property type="match status" value="2"/>
</dbReference>
<dbReference type="InterPro" id="IPR037197">
    <property type="entry name" value="WWE_dom_sf"/>
</dbReference>
<dbReference type="PANTHER" id="PTHR14453:SF67">
    <property type="entry name" value="POLY [ADP-RIBOSE] POLYMERASE"/>
    <property type="match status" value="1"/>
</dbReference>
<feature type="domain" description="WWE" evidence="8">
    <location>
        <begin position="1350"/>
        <end position="1433"/>
    </location>
</feature>
<keyword evidence="3 6" id="KW-0808">Transferase</keyword>
<dbReference type="Gene3D" id="3.30.720.50">
    <property type="match status" value="1"/>
</dbReference>
<dbReference type="GO" id="GO:0005737">
    <property type="term" value="C:cytoplasm"/>
    <property type="evidence" value="ECO:0007669"/>
    <property type="project" value="TreeGrafter"/>
</dbReference>
<dbReference type="Gene3D" id="3.90.228.10">
    <property type="match status" value="1"/>
</dbReference>
<dbReference type="SUPFAM" id="SSF54928">
    <property type="entry name" value="RNA-binding domain, RBD"/>
    <property type="match status" value="1"/>
</dbReference>
<comment type="caution">
    <text evidence="11">The sequence shown here is derived from an EMBL/GenBank/DDBJ whole genome shotgun (WGS) entry which is preliminary data.</text>
</comment>
<dbReference type="Pfam" id="PF23085">
    <property type="entry name" value="RRM_PARP14_3"/>
    <property type="match status" value="2"/>
</dbReference>
<dbReference type="Pfam" id="PF00644">
    <property type="entry name" value="PARP"/>
    <property type="match status" value="1"/>
</dbReference>
<keyword evidence="4 6" id="KW-0520">NAD</keyword>
<comment type="subcellular location">
    <subcellularLocation>
        <location evidence="1">Nucleus</location>
    </subcellularLocation>
</comment>
<dbReference type="SUPFAM" id="SSF56399">
    <property type="entry name" value="ADP-ribosylation"/>
    <property type="match status" value="1"/>
</dbReference>
<gene>
    <name evidence="11" type="ORF">C0Q70_08682</name>
</gene>
<keyword evidence="12" id="KW-1185">Reference proteome</keyword>
<evidence type="ECO:0000256" key="7">
    <source>
        <dbReference type="SAM" id="MobiDB-lite"/>
    </source>
</evidence>
<organism evidence="11 12">
    <name type="scientific">Pomacea canaliculata</name>
    <name type="common">Golden apple snail</name>
    <dbReference type="NCBI Taxonomy" id="400727"/>
    <lineage>
        <taxon>Eukaryota</taxon>
        <taxon>Metazoa</taxon>
        <taxon>Spiralia</taxon>
        <taxon>Lophotrochozoa</taxon>
        <taxon>Mollusca</taxon>
        <taxon>Gastropoda</taxon>
        <taxon>Caenogastropoda</taxon>
        <taxon>Architaenioglossa</taxon>
        <taxon>Ampullarioidea</taxon>
        <taxon>Ampullariidae</taxon>
        <taxon>Pomacea</taxon>
    </lineage>
</organism>
<dbReference type="Proteomes" id="UP000245119">
    <property type="component" value="Linkage Group LG5"/>
</dbReference>
<evidence type="ECO:0000256" key="4">
    <source>
        <dbReference type="ARBA" id="ARBA00023027"/>
    </source>
</evidence>
<evidence type="ECO:0000259" key="8">
    <source>
        <dbReference type="PROSITE" id="PS50918"/>
    </source>
</evidence>
<evidence type="ECO:0000256" key="1">
    <source>
        <dbReference type="ARBA" id="ARBA00004123"/>
    </source>
</evidence>
<accession>A0A2T7P7P5</accession>
<dbReference type="InterPro" id="IPR012677">
    <property type="entry name" value="Nucleotide-bd_a/b_plait_sf"/>
</dbReference>
<evidence type="ECO:0000259" key="10">
    <source>
        <dbReference type="PROSITE" id="PS51154"/>
    </source>
</evidence>
<keyword evidence="5" id="KW-0539">Nucleus</keyword>
<dbReference type="GO" id="GO:0010629">
    <property type="term" value="P:negative regulation of gene expression"/>
    <property type="evidence" value="ECO:0007669"/>
    <property type="project" value="TreeGrafter"/>
</dbReference>
<dbReference type="EMBL" id="PZQS01000005">
    <property type="protein sequence ID" value="PVD29431.1"/>
    <property type="molecule type" value="Genomic_DNA"/>
</dbReference>
<dbReference type="PROSITE" id="PS50918">
    <property type="entry name" value="WWE"/>
    <property type="match status" value="1"/>
</dbReference>
<sequence length="1952" mass="217876">MASTNSFSNQQNVVNVERPVAKLLLNSSVMVDFFGELIDACLSIDRSSIASGRILVTHGDPKKVVDVINEVVVKMDVLAMENDEEVLKVLNSLKTKFTGQFETDFDQNSSTFKSVVHRKVKNEIEPEIISLTTKTGRFLVSRQHMSYLQCHLDHIQEEVHTSWPDSAVSITLQKEVRGEGSMLVSSKRFDFESVKKFIENFTTNIQKFSKDLEPSRALLLSGPRGQKEVRQLEREHNCRVSVLLPGHQVLVRAEHPGGHGLFLCEGNMAATDCDVLVLPFNETFRNWTPTQKLILQQGLLTTRTDMYAKFIGCSPKPCTLALKCPRPDDGRTVVLIHVPSSPEAEEMDKGLAEALRLSCARGAFVALPVAMSTSQSLEENLKRIVCVVQEHFNEEEKATTIVLYLEKSSAGVRQKLIEGLEKMMTTRWKTETDLAAVYEENCTSSPTLVIVGQTRDVETTHSKLQTMHVPSDLQERVSLLDTGKESGSDLCTVSNSVNSDSGAANKAKNNRSTGLYDRKDDLQEYSLSSSVSARKAPKARRAKKLMPDKVLCGQPSLSSIPPSQPLGVKTQSLRLPTVNNQTLLSSNIVSKTRLPCQEEKERENKEKEDGEADKTVCVTGLTAGDEEVCQLYFENTKLSGGGDIAQQGCVWDDMANQFLITFVDRQAAYRVLERSHTIANRHLRVKQYIPPPCYKDTVLVTGIPRGTSADCLQNFLESVADMALDIVQMNNAEGKAIVSLADEEADLKHVKHLQQACLKNPLYGHSVLSVQRIPLCHTVLVDNLNPKTKESAILYFFSNKNRNSGGPVTHIKRLNSTSALVHFENYKEGVPAIHKEHGYENQTQGDQHHLASDEIPLYDHGVGSCEVTQQVQGVSSFHREPSPMERHSQGSSEWKNDRHASYRPDRSVILLVDEEKSLVKCVVCSVVSSESCSPPQHPPTPNFDLLHQVGAEGGVGWGVVTQLLGVEETRDYVVQKLQADRIVAACEVDSQGKATINILDENYLVNTCYIMQKSLVQYQRPLRSEEAELVTSSKWTKFAGQVTSDYPGVLQIAVSQNGQQLFIAGTENIMRVVIEVVRFLTQNTIYMLSCHFFPSRQAFVANYLLDKVVCILNPLQDVYEVEASLDESGQEFHIRGTQRGLNTMIKRLELLGSNVKCHKETITDPVKVRFLSLRNCVRDLKKLGRSIHCVFSLQEEPARLMLEHIENSWQVVDDPAINPVASVRQNTEYLPKRRNESCRSRRDVFNFPMAKTTQLFVYDKSDTHIRRALGHFDDLVREKFAHQRIVHSVIQNMTEDELQSVRDVGETYTVAVQVVDESIIVDGLPADVVKACEQINRIIHEAARYRKLRKQETLCGYISYCTVQWCYLEKTRRGTEEVKYSKYDNLIIELAYKEKERTAMITDAYGVQYIIDFVSMKEYPASDPQDTADVIRRNKMNEAATSCTETPSPKITIISGNIALAKADVIVSTTHPCLDLQKGVMSRSVLEHAGDSIQQELQVYLQANGRPQLGQVVHTSGGKLLCRYIYYLSLPRWTDDEGEVLACGVEKCLDLATTHKATSIAFPTLGVGFLGYPRDKSASILFKTINSWYLSNRDTCVQDVQLIVFLTDSESLKVFNLESTRLSQQQTGSSVSHQSRPTIKITSGDISKTCADVIVSTVHPCLDMKIGTMSQSVLQSGGESLQKELTMYLQTNGRAQMGKVVCTSGGDLQCQHVYHLSLPMWQVDKGQTLISAVKDCLDLAKQHEAKSIAFPTLGAGFLKYPVGDVARILLSTIYSWMNSNPGVCLKEANIVVFSKDTASLEVWVVGEAELEIQRVQNPTLYQQYQMKKKDLKRHNASGSANEQQLWHGTKAENISSIITNGFNRGFCGQNGTLYGHGVYFAKNLNYSKKFTDKGTLLLALVLVGESTPGNSELRVPPKKPGSDRLYDSLSGPDMVVLFHDTQAYPQYLVTLP</sequence>
<keyword evidence="2 6" id="KW-0328">Glycosyltransferase</keyword>
<dbReference type="InterPro" id="IPR035979">
    <property type="entry name" value="RBD_domain_sf"/>
</dbReference>
<protein>
    <recommendedName>
        <fullName evidence="6">Poly [ADP-ribose] polymerase</fullName>
        <shortName evidence="6">PARP</shortName>
        <ecNumber evidence="6">2.4.2.-</ecNumber>
    </recommendedName>
</protein>
<evidence type="ECO:0000256" key="2">
    <source>
        <dbReference type="ARBA" id="ARBA00022676"/>
    </source>
</evidence>
<feature type="domain" description="PARP catalytic" evidence="9">
    <location>
        <begin position="1768"/>
        <end position="1952"/>
    </location>
</feature>
<evidence type="ECO:0000256" key="5">
    <source>
        <dbReference type="ARBA" id="ARBA00023242"/>
    </source>
</evidence>
<dbReference type="OrthoDB" id="6133115at2759"/>
<dbReference type="InterPro" id="IPR002589">
    <property type="entry name" value="Macro_dom"/>
</dbReference>
<dbReference type="EC" id="2.4.2.-" evidence="6"/>
<evidence type="ECO:0000256" key="3">
    <source>
        <dbReference type="ARBA" id="ARBA00022679"/>
    </source>
</evidence>
<dbReference type="SUPFAM" id="SSF52949">
    <property type="entry name" value="Macro domain-like"/>
    <property type="match status" value="2"/>
</dbReference>
<evidence type="ECO:0000313" key="12">
    <source>
        <dbReference type="Proteomes" id="UP000245119"/>
    </source>
</evidence>
<dbReference type="GO" id="GO:0003676">
    <property type="term" value="F:nucleic acid binding"/>
    <property type="evidence" value="ECO:0007669"/>
    <property type="project" value="InterPro"/>
</dbReference>
<dbReference type="GO" id="GO:0003714">
    <property type="term" value="F:transcription corepressor activity"/>
    <property type="evidence" value="ECO:0007669"/>
    <property type="project" value="TreeGrafter"/>
</dbReference>
<dbReference type="InterPro" id="IPR052056">
    <property type="entry name" value="Mono-ARTD/PARP"/>
</dbReference>
<dbReference type="PROSITE" id="PS51154">
    <property type="entry name" value="MACRO"/>
    <property type="match status" value="2"/>
</dbReference>
<evidence type="ECO:0000259" key="9">
    <source>
        <dbReference type="PROSITE" id="PS51059"/>
    </source>
</evidence>
<dbReference type="InterPro" id="IPR004170">
    <property type="entry name" value="WWE_dom"/>
</dbReference>
<feature type="domain" description="Macro" evidence="10">
    <location>
        <begin position="1438"/>
        <end position="1623"/>
    </location>
</feature>